<evidence type="ECO:0000313" key="1">
    <source>
        <dbReference type="EMBL" id="KAG0410277.1"/>
    </source>
</evidence>
<name>A0AC60NT58_IXOPE</name>
<comment type="caution">
    <text evidence="1">The sequence shown here is derived from an EMBL/GenBank/DDBJ whole genome shotgun (WGS) entry which is preliminary data.</text>
</comment>
<reference evidence="1 2" key="1">
    <citation type="journal article" date="2020" name="Cell">
        <title>Large-Scale Comparative Analyses of Tick Genomes Elucidate Their Genetic Diversity and Vector Capacities.</title>
        <authorList>
            <consortium name="Tick Genome and Microbiome Consortium (TIGMIC)"/>
            <person name="Jia N."/>
            <person name="Wang J."/>
            <person name="Shi W."/>
            <person name="Du L."/>
            <person name="Sun Y."/>
            <person name="Zhan W."/>
            <person name="Jiang J.F."/>
            <person name="Wang Q."/>
            <person name="Zhang B."/>
            <person name="Ji P."/>
            <person name="Bell-Sakyi L."/>
            <person name="Cui X.M."/>
            <person name="Yuan T.T."/>
            <person name="Jiang B.G."/>
            <person name="Yang W.F."/>
            <person name="Lam T.T."/>
            <person name="Chang Q.C."/>
            <person name="Ding S.J."/>
            <person name="Wang X.J."/>
            <person name="Zhu J.G."/>
            <person name="Ruan X.D."/>
            <person name="Zhao L."/>
            <person name="Wei J.T."/>
            <person name="Ye R.Z."/>
            <person name="Que T.C."/>
            <person name="Du C.H."/>
            <person name="Zhou Y.H."/>
            <person name="Cheng J.X."/>
            <person name="Dai P.F."/>
            <person name="Guo W.B."/>
            <person name="Han X.H."/>
            <person name="Huang E.J."/>
            <person name="Li L.F."/>
            <person name="Wei W."/>
            <person name="Gao Y.C."/>
            <person name="Liu J.Z."/>
            <person name="Shao H.Z."/>
            <person name="Wang X."/>
            <person name="Wang C.C."/>
            <person name="Yang T.C."/>
            <person name="Huo Q.B."/>
            <person name="Li W."/>
            <person name="Chen H.Y."/>
            <person name="Chen S.E."/>
            <person name="Zhou L.G."/>
            <person name="Ni X.B."/>
            <person name="Tian J.H."/>
            <person name="Sheng Y."/>
            <person name="Liu T."/>
            <person name="Pan Y.S."/>
            <person name="Xia L.Y."/>
            <person name="Li J."/>
            <person name="Zhao F."/>
            <person name="Cao W.C."/>
        </authorList>
    </citation>
    <scope>NUCLEOTIDE SEQUENCE [LARGE SCALE GENOMIC DNA]</scope>
    <source>
        <strain evidence="1">Iper-2018</strain>
    </source>
</reference>
<sequence length="164" mass="17854">MAASQRSRHTARTHRRGKSKKRAQRGSSTTHIHNRPPHTRTLVASFSLTSKAVGGGLEDFLSGKSFVVETHKPGRPPETRHRNATHTPTDWNRPEGPARRLRVAAAPPPRLLRPPPPPNGLAHDAARGESPGWPRERMTGVAVLQPAGTRPPATFGVPSVNRGR</sequence>
<proteinExistence type="predicted"/>
<gene>
    <name evidence="1" type="ORF">HPB47_012611</name>
</gene>
<dbReference type="Proteomes" id="UP000805193">
    <property type="component" value="Unassembled WGS sequence"/>
</dbReference>
<evidence type="ECO:0000313" key="2">
    <source>
        <dbReference type="Proteomes" id="UP000805193"/>
    </source>
</evidence>
<dbReference type="EMBL" id="JABSTQ010011539">
    <property type="protein sequence ID" value="KAG0410277.1"/>
    <property type="molecule type" value="Genomic_DNA"/>
</dbReference>
<organism evidence="1 2">
    <name type="scientific">Ixodes persulcatus</name>
    <name type="common">Taiga tick</name>
    <dbReference type="NCBI Taxonomy" id="34615"/>
    <lineage>
        <taxon>Eukaryota</taxon>
        <taxon>Metazoa</taxon>
        <taxon>Ecdysozoa</taxon>
        <taxon>Arthropoda</taxon>
        <taxon>Chelicerata</taxon>
        <taxon>Arachnida</taxon>
        <taxon>Acari</taxon>
        <taxon>Parasitiformes</taxon>
        <taxon>Ixodida</taxon>
        <taxon>Ixodoidea</taxon>
        <taxon>Ixodidae</taxon>
        <taxon>Ixodinae</taxon>
        <taxon>Ixodes</taxon>
    </lineage>
</organism>
<keyword evidence="2" id="KW-1185">Reference proteome</keyword>
<accession>A0AC60NT58</accession>
<protein>
    <submittedName>
        <fullName evidence="1">Uncharacterized protein</fullName>
    </submittedName>
</protein>